<dbReference type="Gene3D" id="1.20.1090.10">
    <property type="entry name" value="Dehydroquinate synthase-like - alpha domain"/>
    <property type="match status" value="1"/>
</dbReference>
<feature type="domain" description="3-dehydroquinate synthase N-terminal" evidence="5">
    <location>
        <begin position="117"/>
        <end position="227"/>
    </location>
</feature>
<dbReference type="OrthoDB" id="9806583at2"/>
<evidence type="ECO:0000313" key="8">
    <source>
        <dbReference type="Proteomes" id="UP000308760"/>
    </source>
</evidence>
<evidence type="ECO:0000313" key="7">
    <source>
        <dbReference type="EMBL" id="THV37631.1"/>
    </source>
</evidence>
<dbReference type="InterPro" id="IPR056179">
    <property type="entry name" value="DHQS_C"/>
</dbReference>
<dbReference type="SUPFAM" id="SSF56796">
    <property type="entry name" value="Dehydroquinate synthase-like"/>
    <property type="match status" value="1"/>
</dbReference>
<dbReference type="PANTHER" id="PTHR43622:SF1">
    <property type="entry name" value="3-DEHYDROQUINATE SYNTHASE"/>
    <property type="match status" value="1"/>
</dbReference>
<dbReference type="PANTHER" id="PTHR43622">
    <property type="entry name" value="3-DEHYDROQUINATE SYNTHASE"/>
    <property type="match status" value="1"/>
</dbReference>
<evidence type="ECO:0000259" key="6">
    <source>
        <dbReference type="Pfam" id="PF24621"/>
    </source>
</evidence>
<protein>
    <submittedName>
        <fullName evidence="7">Iron-containing alcohol dehydrogenase</fullName>
    </submittedName>
</protein>
<dbReference type="GO" id="GO:0046872">
    <property type="term" value="F:metal ion binding"/>
    <property type="evidence" value="ECO:0007669"/>
    <property type="project" value="UniProtKB-KW"/>
</dbReference>
<dbReference type="Pfam" id="PF01761">
    <property type="entry name" value="DHQ_synthase"/>
    <property type="match status" value="1"/>
</dbReference>
<sequence length="427" mass="45493">MRRGAAFAARPTPWPARYWNARSTSAPRSHRFNCAVPACCSQASGRLRREAPMHDGLLRIGSAAVPYRYGADCTDGLAEGIEALGLGSAIVVIDEAVQSHAEPLLSRLGQRMQVRPIVIAGAEQHKRLSLVEEVLDRAVAEGADRTSAILAMGGGLVGNVAGLAASLLFRGVRLVHLPTTPVAAFDAVLSLKQGVNLRSGKNLCGAYTAPAMIGCDLTWLTTIPRRGLLTGIAEMAKNVLAVVPGRERDFEEALANLPDRPVAAFTTLFELGFDSKAPMLRTDPNEKKAALVFEYGHTVGHALESVAAGAMSHGEAVAWGMLTAAEASAQLGHLGDADLKRHYRLLSHLELPAPRIALERFDLESLATRLRSDNKRGHIPCPPESAPMVLLRRLGEPVADGDGMPLIPVSIGTALDAFEKVTATEEL</sequence>
<dbReference type="EMBL" id="STGY01000069">
    <property type="protein sequence ID" value="THV37631.1"/>
    <property type="molecule type" value="Genomic_DNA"/>
</dbReference>
<dbReference type="Gene3D" id="3.40.50.1970">
    <property type="match status" value="1"/>
</dbReference>
<feature type="domain" description="3-dehydroquinate synthase C-terminal" evidence="6">
    <location>
        <begin position="231"/>
        <end position="375"/>
    </location>
</feature>
<proteinExistence type="predicted"/>
<reference evidence="8" key="1">
    <citation type="submission" date="2019-04" db="EMBL/GenBank/DDBJ databases">
        <title>Nocardioides xinjiangensis sp. nov.</title>
        <authorList>
            <person name="Liu S."/>
        </authorList>
    </citation>
    <scope>NUCLEOTIDE SEQUENCE [LARGE SCALE GENOMIC DNA]</scope>
    <source>
        <strain evidence="8">18</strain>
    </source>
</reference>
<comment type="cofactor">
    <cofactor evidence="2">
        <name>Co(2+)</name>
        <dbReference type="ChEBI" id="CHEBI:48828"/>
    </cofactor>
</comment>
<dbReference type="Proteomes" id="UP000308760">
    <property type="component" value="Unassembled WGS sequence"/>
</dbReference>
<dbReference type="GO" id="GO:0003856">
    <property type="term" value="F:3-dehydroquinate synthase activity"/>
    <property type="evidence" value="ECO:0007669"/>
    <property type="project" value="TreeGrafter"/>
</dbReference>
<evidence type="ECO:0000256" key="1">
    <source>
        <dbReference type="ARBA" id="ARBA00001911"/>
    </source>
</evidence>
<accession>A0A4S8Q3B4</accession>
<evidence type="ECO:0000256" key="2">
    <source>
        <dbReference type="ARBA" id="ARBA00001941"/>
    </source>
</evidence>
<dbReference type="InterPro" id="IPR030960">
    <property type="entry name" value="DHQS/DOIS_N"/>
</dbReference>
<dbReference type="Pfam" id="PF24621">
    <property type="entry name" value="DHQS_C"/>
    <property type="match status" value="1"/>
</dbReference>
<keyword evidence="3" id="KW-0479">Metal-binding</keyword>
<name>A0A4S8Q3B4_9ACTN</name>
<keyword evidence="4" id="KW-0520">NAD</keyword>
<comment type="caution">
    <text evidence="7">The sequence shown here is derived from an EMBL/GenBank/DDBJ whole genome shotgun (WGS) entry which is preliminary data.</text>
</comment>
<dbReference type="InterPro" id="IPR050071">
    <property type="entry name" value="Dehydroquinate_synthase"/>
</dbReference>
<evidence type="ECO:0000256" key="4">
    <source>
        <dbReference type="ARBA" id="ARBA00023027"/>
    </source>
</evidence>
<keyword evidence="8" id="KW-1185">Reference proteome</keyword>
<reference evidence="7 8" key="2">
    <citation type="submission" date="2019-05" db="EMBL/GenBank/DDBJ databases">
        <title>Glycomyces buryatensis sp. nov.</title>
        <authorList>
            <person name="Nikitina E."/>
        </authorList>
    </citation>
    <scope>NUCLEOTIDE SEQUENCE [LARGE SCALE GENOMIC DNA]</scope>
    <source>
        <strain evidence="7 8">18</strain>
    </source>
</reference>
<gene>
    <name evidence="7" type="ORF">FAB82_20350</name>
</gene>
<evidence type="ECO:0000259" key="5">
    <source>
        <dbReference type="Pfam" id="PF01761"/>
    </source>
</evidence>
<comment type="cofactor">
    <cofactor evidence="1">
        <name>NAD(+)</name>
        <dbReference type="ChEBI" id="CHEBI:57540"/>
    </cofactor>
</comment>
<evidence type="ECO:0000256" key="3">
    <source>
        <dbReference type="ARBA" id="ARBA00022723"/>
    </source>
</evidence>
<dbReference type="AlphaFoldDB" id="A0A4S8Q3B4"/>
<organism evidence="7 8">
    <name type="scientific">Glycomyces buryatensis</name>
    <dbReference type="NCBI Taxonomy" id="2570927"/>
    <lineage>
        <taxon>Bacteria</taxon>
        <taxon>Bacillati</taxon>
        <taxon>Actinomycetota</taxon>
        <taxon>Actinomycetes</taxon>
        <taxon>Glycomycetales</taxon>
        <taxon>Glycomycetaceae</taxon>
        <taxon>Glycomyces</taxon>
    </lineage>
</organism>